<evidence type="ECO:0000256" key="1">
    <source>
        <dbReference type="ARBA" id="ARBA00004609"/>
    </source>
</evidence>
<keyword evidence="7" id="KW-0325">Glycoprotein</keyword>
<dbReference type="EMBL" id="JADGMS010000001">
    <property type="protein sequence ID" value="KAF9688968.1"/>
    <property type="molecule type" value="Genomic_DNA"/>
</dbReference>
<evidence type="ECO:0000256" key="4">
    <source>
        <dbReference type="ARBA" id="ARBA00022622"/>
    </source>
</evidence>
<gene>
    <name evidence="13" type="ORF">SADUNF_Sadunf01G0043100</name>
</gene>
<reference evidence="13 14" key="1">
    <citation type="submission" date="2020-10" db="EMBL/GenBank/DDBJ databases">
        <title>Plant Genome Project.</title>
        <authorList>
            <person name="Zhang R.-G."/>
        </authorList>
    </citation>
    <scope>NUCLEOTIDE SEQUENCE [LARGE SCALE GENOMIC DNA]</scope>
    <source>
        <strain evidence="13">FAFU-HL-1</strain>
        <tissue evidence="13">Leaf</tissue>
    </source>
</reference>
<keyword evidence="5 11" id="KW-0732">Signal</keyword>
<dbReference type="GO" id="GO:0098552">
    <property type="term" value="C:side of membrane"/>
    <property type="evidence" value="ECO:0007669"/>
    <property type="project" value="UniProtKB-KW"/>
</dbReference>
<evidence type="ECO:0000256" key="3">
    <source>
        <dbReference type="ARBA" id="ARBA00022475"/>
    </source>
</evidence>
<comment type="similarity">
    <text evidence="2">Belongs to the plant LTP family.</text>
</comment>
<keyword evidence="10" id="KW-1133">Transmembrane helix</keyword>
<evidence type="ECO:0000256" key="7">
    <source>
        <dbReference type="ARBA" id="ARBA00023180"/>
    </source>
</evidence>
<keyword evidence="3" id="KW-1003">Cell membrane</keyword>
<feature type="compositionally biased region" description="Polar residues" evidence="9">
    <location>
        <begin position="140"/>
        <end position="151"/>
    </location>
</feature>
<feature type="domain" description="Bifunctional inhibitor/plant lipid transfer protein/seed storage helical" evidence="12">
    <location>
        <begin position="34"/>
        <end position="115"/>
    </location>
</feature>
<evidence type="ECO:0000313" key="14">
    <source>
        <dbReference type="Proteomes" id="UP000657918"/>
    </source>
</evidence>
<dbReference type="OrthoDB" id="1882492at2759"/>
<keyword evidence="10" id="KW-0472">Membrane</keyword>
<feature type="region of interest" description="Disordered" evidence="9">
    <location>
        <begin position="140"/>
        <end position="160"/>
    </location>
</feature>
<dbReference type="GO" id="GO:0005886">
    <property type="term" value="C:plasma membrane"/>
    <property type="evidence" value="ECO:0007669"/>
    <property type="project" value="UniProtKB-SubCell"/>
</dbReference>
<evidence type="ECO:0000256" key="8">
    <source>
        <dbReference type="ARBA" id="ARBA00023288"/>
    </source>
</evidence>
<accession>A0A835TM19</accession>
<evidence type="ECO:0000256" key="2">
    <source>
        <dbReference type="ARBA" id="ARBA00009748"/>
    </source>
</evidence>
<dbReference type="Gene3D" id="1.10.110.10">
    <property type="entry name" value="Plant lipid-transfer and hydrophobic proteins"/>
    <property type="match status" value="1"/>
</dbReference>
<comment type="caution">
    <text evidence="13">The sequence shown here is derived from an EMBL/GenBank/DDBJ whole genome shotgun (WGS) entry which is preliminary data.</text>
</comment>
<evidence type="ECO:0000256" key="5">
    <source>
        <dbReference type="ARBA" id="ARBA00022729"/>
    </source>
</evidence>
<dbReference type="CDD" id="cd00010">
    <property type="entry name" value="AAI_LTSS"/>
    <property type="match status" value="1"/>
</dbReference>
<name>A0A835TM19_9ROSI</name>
<dbReference type="InterPro" id="IPR043325">
    <property type="entry name" value="LTSS"/>
</dbReference>
<dbReference type="InterPro" id="IPR036312">
    <property type="entry name" value="Bifun_inhib/LTP/seed_sf"/>
</dbReference>
<evidence type="ECO:0000256" key="10">
    <source>
        <dbReference type="SAM" id="Phobius"/>
    </source>
</evidence>
<feature type="transmembrane region" description="Helical" evidence="10">
    <location>
        <begin position="167"/>
        <end position="189"/>
    </location>
</feature>
<dbReference type="SMART" id="SM00499">
    <property type="entry name" value="AAI"/>
    <property type="match status" value="1"/>
</dbReference>
<evidence type="ECO:0000256" key="9">
    <source>
        <dbReference type="SAM" id="MobiDB-lite"/>
    </source>
</evidence>
<evidence type="ECO:0000259" key="12">
    <source>
        <dbReference type="SMART" id="SM00499"/>
    </source>
</evidence>
<keyword evidence="8" id="KW-0449">Lipoprotein</keyword>
<protein>
    <recommendedName>
        <fullName evidence="12">Bifunctional inhibitor/plant lipid transfer protein/seed storage helical domain-containing protein</fullName>
    </recommendedName>
</protein>
<organism evidence="13 14">
    <name type="scientific">Salix dunnii</name>
    <dbReference type="NCBI Taxonomy" id="1413687"/>
    <lineage>
        <taxon>Eukaryota</taxon>
        <taxon>Viridiplantae</taxon>
        <taxon>Streptophyta</taxon>
        <taxon>Embryophyta</taxon>
        <taxon>Tracheophyta</taxon>
        <taxon>Spermatophyta</taxon>
        <taxon>Magnoliopsida</taxon>
        <taxon>eudicotyledons</taxon>
        <taxon>Gunneridae</taxon>
        <taxon>Pentapetalae</taxon>
        <taxon>rosids</taxon>
        <taxon>fabids</taxon>
        <taxon>Malpighiales</taxon>
        <taxon>Salicaceae</taxon>
        <taxon>Saliceae</taxon>
        <taxon>Salix</taxon>
    </lineage>
</organism>
<dbReference type="AlphaFoldDB" id="A0A835TM19"/>
<keyword evidence="6" id="KW-1015">Disulfide bond</keyword>
<keyword evidence="14" id="KW-1185">Reference proteome</keyword>
<dbReference type="Proteomes" id="UP000657918">
    <property type="component" value="Unassembled WGS sequence"/>
</dbReference>
<keyword evidence="4" id="KW-0336">GPI-anchor</keyword>
<dbReference type="SUPFAM" id="SSF47699">
    <property type="entry name" value="Bifunctional inhibitor/lipid-transfer protein/seed storage 2S albumin"/>
    <property type="match status" value="1"/>
</dbReference>
<evidence type="ECO:0000313" key="13">
    <source>
        <dbReference type="EMBL" id="KAF9688968.1"/>
    </source>
</evidence>
<dbReference type="InterPro" id="IPR016140">
    <property type="entry name" value="Bifunc_inhib/LTP/seed_store"/>
</dbReference>
<proteinExistence type="inferred from homology"/>
<feature type="chain" id="PRO_5032758180" description="Bifunctional inhibitor/plant lipid transfer protein/seed storage helical domain-containing protein" evidence="11">
    <location>
        <begin position="28"/>
        <end position="191"/>
    </location>
</feature>
<dbReference type="Pfam" id="PF14368">
    <property type="entry name" value="LTP_2"/>
    <property type="match status" value="1"/>
</dbReference>
<sequence>MRSQSLFWLGALLFFASNASVFRTVDGDNLSTECSSDFQKLMGCLNYASGKANTPTKDCCSAVQSIKDSEPKCLCYIIQQAHNGNAQIKSLGIQETKMLQLPTVCQLQNASLSFCPTLLSLSPGSSDAAIFTNASTSAIPAASTGSGTSQPDKAGDSSRIKQRPAPAGLLMIVAAIFVFAFPAGSASMFQV</sequence>
<dbReference type="PANTHER" id="PTHR33044">
    <property type="entry name" value="BIFUNCTIONAL INHIBITOR/LIPID-TRANSFER PROTEIN/SEED STORAGE 2S ALBUMIN SUPERFAMILY PROTEIN-RELATED"/>
    <property type="match status" value="1"/>
</dbReference>
<evidence type="ECO:0000256" key="6">
    <source>
        <dbReference type="ARBA" id="ARBA00023157"/>
    </source>
</evidence>
<keyword evidence="10" id="KW-0812">Transmembrane</keyword>
<evidence type="ECO:0000256" key="11">
    <source>
        <dbReference type="SAM" id="SignalP"/>
    </source>
</evidence>
<comment type="subcellular location">
    <subcellularLocation>
        <location evidence="1">Cell membrane</location>
        <topology evidence="1">Lipid-anchor</topology>
        <topology evidence="1">GPI-anchor</topology>
    </subcellularLocation>
</comment>
<feature type="signal peptide" evidence="11">
    <location>
        <begin position="1"/>
        <end position="27"/>
    </location>
</feature>